<organism evidence="1 2">
    <name type="scientific">Halopelagius fulvigenes</name>
    <dbReference type="NCBI Taxonomy" id="1198324"/>
    <lineage>
        <taxon>Archaea</taxon>
        <taxon>Methanobacteriati</taxon>
        <taxon>Methanobacteriota</taxon>
        <taxon>Stenosarchaea group</taxon>
        <taxon>Halobacteria</taxon>
        <taxon>Halobacteriales</taxon>
        <taxon>Haloferacaceae</taxon>
    </lineage>
</organism>
<dbReference type="RefSeq" id="WP_379698897.1">
    <property type="nucleotide sequence ID" value="NZ_JBHSXH010000015.1"/>
</dbReference>
<proteinExistence type="predicted"/>
<evidence type="ECO:0000313" key="1">
    <source>
        <dbReference type="EMBL" id="MFC6826809.1"/>
    </source>
</evidence>
<protein>
    <submittedName>
        <fullName evidence="1">DUF6276 family protein</fullName>
    </submittedName>
</protein>
<reference evidence="1 2" key="1">
    <citation type="journal article" date="2019" name="Int. J. Syst. Evol. Microbiol.">
        <title>The Global Catalogue of Microorganisms (GCM) 10K type strain sequencing project: providing services to taxonomists for standard genome sequencing and annotation.</title>
        <authorList>
            <consortium name="The Broad Institute Genomics Platform"/>
            <consortium name="The Broad Institute Genome Sequencing Center for Infectious Disease"/>
            <person name="Wu L."/>
            <person name="Ma J."/>
        </authorList>
    </citation>
    <scope>NUCLEOTIDE SEQUENCE [LARGE SCALE GENOMIC DNA]</scope>
    <source>
        <strain evidence="1 2">YIM 94188</strain>
    </source>
</reference>
<sequence>MIRTCTACGGDLVPFAVPDGLGTHAPDAPAEGDGGASDAATLCSRCLRTYPEFDAPDESDAPTFDAVAEYFPRGDGGAAVALLLGMLDSLALNRAAIETLVDRAEREGVDVLLTLDRIDGDAALDPHFDVGRRRTQVEQLLV</sequence>
<dbReference type="Proteomes" id="UP001596408">
    <property type="component" value="Unassembled WGS sequence"/>
</dbReference>
<dbReference type="Pfam" id="PF19792">
    <property type="entry name" value="DUF6276"/>
    <property type="match status" value="1"/>
</dbReference>
<name>A0ABD5U2D2_9EURY</name>
<dbReference type="InterPro" id="IPR046243">
    <property type="entry name" value="DUF6276"/>
</dbReference>
<dbReference type="EMBL" id="JBHSXH010000015">
    <property type="protein sequence ID" value="MFC6826809.1"/>
    <property type="molecule type" value="Genomic_DNA"/>
</dbReference>
<evidence type="ECO:0000313" key="2">
    <source>
        <dbReference type="Proteomes" id="UP001596408"/>
    </source>
</evidence>
<keyword evidence="2" id="KW-1185">Reference proteome</keyword>
<dbReference type="AlphaFoldDB" id="A0ABD5U2D2"/>
<comment type="caution">
    <text evidence="1">The sequence shown here is derived from an EMBL/GenBank/DDBJ whole genome shotgun (WGS) entry which is preliminary data.</text>
</comment>
<accession>A0ABD5U2D2</accession>
<gene>
    <name evidence="1" type="ORF">ACFQEV_17685</name>
</gene>